<protein>
    <recommendedName>
        <fullName evidence="2">histidine kinase</fullName>
        <ecNumber evidence="2">2.7.13.3</ecNumber>
    </recommendedName>
</protein>
<dbReference type="Pfam" id="PF07695">
    <property type="entry name" value="7TMR-DISM_7TM"/>
    <property type="match status" value="1"/>
</dbReference>
<keyword evidence="6" id="KW-1133">Transmembrane helix</keyword>
<dbReference type="InterPro" id="IPR050428">
    <property type="entry name" value="TCS_sensor_his_kinase"/>
</dbReference>
<dbReference type="Proteomes" id="UP001595617">
    <property type="component" value="Unassembled WGS sequence"/>
</dbReference>
<keyword evidence="6" id="KW-0812">Transmembrane</keyword>
<dbReference type="InterPro" id="IPR036890">
    <property type="entry name" value="HATPase_C_sf"/>
</dbReference>
<feature type="transmembrane region" description="Helical" evidence="6">
    <location>
        <begin position="280"/>
        <end position="298"/>
    </location>
</feature>
<dbReference type="Gene3D" id="2.60.40.2380">
    <property type="match status" value="1"/>
</dbReference>
<feature type="transmembrane region" description="Helical" evidence="6">
    <location>
        <begin position="184"/>
        <end position="203"/>
    </location>
</feature>
<dbReference type="EC" id="2.7.13.3" evidence="2"/>
<gene>
    <name evidence="9" type="ORF">ACFOOG_01910</name>
</gene>
<feature type="transmembrane region" description="Helical" evidence="6">
    <location>
        <begin position="249"/>
        <end position="268"/>
    </location>
</feature>
<dbReference type="Gene3D" id="3.30.565.10">
    <property type="entry name" value="Histidine kinase-like ATPase, C-terminal domain"/>
    <property type="match status" value="1"/>
</dbReference>
<evidence type="ECO:0000259" key="8">
    <source>
        <dbReference type="SMART" id="SM00387"/>
    </source>
</evidence>
<evidence type="ECO:0000256" key="4">
    <source>
        <dbReference type="ARBA" id="ARBA00022679"/>
    </source>
</evidence>
<dbReference type="InterPro" id="IPR003594">
    <property type="entry name" value="HATPase_dom"/>
</dbReference>
<reference evidence="10" key="1">
    <citation type="journal article" date="2019" name="Int. J. Syst. Evol. Microbiol.">
        <title>The Global Catalogue of Microorganisms (GCM) 10K type strain sequencing project: providing services to taxonomists for standard genome sequencing and annotation.</title>
        <authorList>
            <consortium name="The Broad Institute Genomics Platform"/>
            <consortium name="The Broad Institute Genome Sequencing Center for Infectious Disease"/>
            <person name="Wu L."/>
            <person name="Ma J."/>
        </authorList>
    </citation>
    <scope>NUCLEOTIDE SEQUENCE [LARGE SCALE GENOMIC DNA]</scope>
    <source>
        <strain evidence="10">IBRC 10765</strain>
    </source>
</reference>
<evidence type="ECO:0000256" key="6">
    <source>
        <dbReference type="SAM" id="Phobius"/>
    </source>
</evidence>
<comment type="caution">
    <text evidence="9">The sequence shown here is derived from an EMBL/GenBank/DDBJ whole genome shotgun (WGS) entry which is preliminary data.</text>
</comment>
<evidence type="ECO:0000256" key="5">
    <source>
        <dbReference type="ARBA" id="ARBA00022777"/>
    </source>
</evidence>
<dbReference type="GO" id="GO:0005524">
    <property type="term" value="F:ATP binding"/>
    <property type="evidence" value="ECO:0007669"/>
    <property type="project" value="UniProtKB-KW"/>
</dbReference>
<keyword evidence="4" id="KW-0808">Transferase</keyword>
<keyword evidence="10" id="KW-1185">Reference proteome</keyword>
<keyword evidence="6" id="KW-0472">Membrane</keyword>
<proteinExistence type="predicted"/>
<keyword evidence="3" id="KW-0597">Phosphoprotein</keyword>
<feature type="chain" id="PRO_5045534389" description="histidine kinase" evidence="7">
    <location>
        <begin position="37"/>
        <end position="656"/>
    </location>
</feature>
<dbReference type="PANTHER" id="PTHR45436">
    <property type="entry name" value="SENSOR HISTIDINE KINASE YKOH"/>
    <property type="match status" value="1"/>
</dbReference>
<feature type="signal peptide" evidence="7">
    <location>
        <begin position="1"/>
        <end position="36"/>
    </location>
</feature>
<dbReference type="InterPro" id="IPR011622">
    <property type="entry name" value="7TMR_DISM_rcpt_extracell_dom2"/>
</dbReference>
<dbReference type="InterPro" id="IPR011623">
    <property type="entry name" value="7TMR_DISM_rcpt_extracell_dom1"/>
</dbReference>
<evidence type="ECO:0000313" key="9">
    <source>
        <dbReference type="EMBL" id="MFC3851574.1"/>
    </source>
</evidence>
<evidence type="ECO:0000256" key="3">
    <source>
        <dbReference type="ARBA" id="ARBA00022553"/>
    </source>
</evidence>
<feature type="transmembrane region" description="Helical" evidence="6">
    <location>
        <begin position="334"/>
        <end position="356"/>
    </location>
</feature>
<evidence type="ECO:0000256" key="7">
    <source>
        <dbReference type="SAM" id="SignalP"/>
    </source>
</evidence>
<dbReference type="Pfam" id="PF07696">
    <property type="entry name" value="7TMR-DISMED2"/>
    <property type="match status" value="1"/>
</dbReference>
<feature type="transmembrane region" description="Helical" evidence="6">
    <location>
        <begin position="362"/>
        <end position="381"/>
    </location>
</feature>
<keyword evidence="5" id="KW-0418">Kinase</keyword>
<feature type="transmembrane region" description="Helical" evidence="6">
    <location>
        <begin position="304"/>
        <end position="322"/>
    </location>
</feature>
<feature type="domain" description="Histidine kinase/HSP90-like ATPase" evidence="8">
    <location>
        <begin position="535"/>
        <end position="649"/>
    </location>
</feature>
<dbReference type="SUPFAM" id="SSF55874">
    <property type="entry name" value="ATPase domain of HSP90 chaperone/DNA topoisomerase II/histidine kinase"/>
    <property type="match status" value="1"/>
</dbReference>
<feature type="transmembrane region" description="Helical" evidence="6">
    <location>
        <begin position="210"/>
        <end position="229"/>
    </location>
</feature>
<organism evidence="9 10">
    <name type="scientific">Saccharospirillum mangrovi</name>
    <dbReference type="NCBI Taxonomy" id="2161747"/>
    <lineage>
        <taxon>Bacteria</taxon>
        <taxon>Pseudomonadati</taxon>
        <taxon>Pseudomonadota</taxon>
        <taxon>Gammaproteobacteria</taxon>
        <taxon>Oceanospirillales</taxon>
        <taxon>Saccharospirillaceae</taxon>
        <taxon>Saccharospirillum</taxon>
    </lineage>
</organism>
<comment type="catalytic activity">
    <reaction evidence="1">
        <text>ATP + protein L-histidine = ADP + protein N-phospho-L-histidine.</text>
        <dbReference type="EC" id="2.7.13.3"/>
    </reaction>
</comment>
<name>A0ABV7ZTL7_9GAMM</name>
<dbReference type="PANTHER" id="PTHR45436:SF5">
    <property type="entry name" value="SENSOR HISTIDINE KINASE TRCS"/>
    <property type="match status" value="1"/>
</dbReference>
<keyword evidence="7" id="KW-0732">Signal</keyword>
<dbReference type="Pfam" id="PF02518">
    <property type="entry name" value="HATPase_c"/>
    <property type="match status" value="1"/>
</dbReference>
<keyword evidence="9" id="KW-0067">ATP-binding</keyword>
<dbReference type="RefSeq" id="WP_380692769.1">
    <property type="nucleotide sequence ID" value="NZ_JBHRYR010000002.1"/>
</dbReference>
<keyword evidence="9" id="KW-0547">Nucleotide-binding</keyword>
<sequence>MKKIMPWYGRIYSAWRRILPKACLLLLALSAWTANADVYLTPDVERVDLHRLDGGTWHPDWVNEPSSEPRLPGAGVPNAGFSADIYHWHATLHNTSAETRWLLVIRNPSLDIVRVSLDGQDAVQTGDYQTPRARPWFSHHLALPLTLGQQSSALSITATSDDWQFYPMMLVTESGYQRYVQQEMLAVGTVTGLLLAVFLFNLVQTLLKGHWSFVWTAATALLWSLHIWFWYGLGALWLWPNQPWWQQHVWYITLIATALGILASMISAVGERWPRAVRPWLNTGLLGGVGALTLLLLLAPKGLFLSILWVWFAGMVVALILCSRRLPRMRTLHTMLGGYALLSGLFFAYMAFSPYLINSHMLTLFLFFSVITGFHSFAVYWQYHTREQQVWHDLQVRSQRYEDEVDEGREQLARYRSALQSGRSWRYAFTRNLAQRFATIEQSMGQLRQSVLAEERQELLNLAVQASHEGQRYIQDLGQLEQVLVDDYAPVLTHQRLTDWLAQFNDWVEEQDVSARVFFRAEALGPAADLPTLQLPGEALTIICQRLLDNAFQHTSSGFVKLVVEQEASTMHSVRCAFEVRDSGSGMNDALLGAVQAFWNQTANADQQHLLGSGLTIALTLLRRLDASLRVQAAENAGTSVRFSLDLNASTNQDDT</sequence>
<accession>A0ABV7ZTL7</accession>
<dbReference type="SMART" id="SM00387">
    <property type="entry name" value="HATPase_c"/>
    <property type="match status" value="1"/>
</dbReference>
<dbReference type="EMBL" id="JBHRYR010000002">
    <property type="protein sequence ID" value="MFC3851574.1"/>
    <property type="molecule type" value="Genomic_DNA"/>
</dbReference>
<evidence type="ECO:0000313" key="10">
    <source>
        <dbReference type="Proteomes" id="UP001595617"/>
    </source>
</evidence>
<evidence type="ECO:0000256" key="2">
    <source>
        <dbReference type="ARBA" id="ARBA00012438"/>
    </source>
</evidence>
<evidence type="ECO:0000256" key="1">
    <source>
        <dbReference type="ARBA" id="ARBA00000085"/>
    </source>
</evidence>